<evidence type="ECO:0000256" key="8">
    <source>
        <dbReference type="ARBA" id="ARBA00023273"/>
    </source>
</evidence>
<dbReference type="STRING" id="610380.E2BKN8"/>
<keyword evidence="10" id="KW-1185">Reference proteome</keyword>
<sequence>MGCKIRELDIKKLQKEILCKCGRVESLASCYKEADDACQEDPRDVDTSSMKDEITEELPFDEILAEKRRKYTAKEEWEGYALRKKPSTMRENDTESDDIDESAETNNRYVSDVLLIKEGKNGKEEAHVLSWKLSLPDEFANINFYNGNSYSGRISRKMMEGEGTYMWHNGVRYEGQFEQNQIQGKGFLKWNDDCWYEGDFLDGIRHGEGAMVDRKHNCMHIGQWRIGKYKKV</sequence>
<dbReference type="SMART" id="SM00698">
    <property type="entry name" value="MORN"/>
    <property type="match status" value="3"/>
</dbReference>
<dbReference type="PANTHER" id="PTHR46613:SF1">
    <property type="entry name" value="RADIAL SPOKE HEAD 10 HOMOLOG B-RELATED"/>
    <property type="match status" value="1"/>
</dbReference>
<dbReference type="Gene3D" id="2.20.110.10">
    <property type="entry name" value="Histone H3 K4-specific methyltransferase SET7/9 N-terminal domain"/>
    <property type="match status" value="1"/>
</dbReference>
<evidence type="ECO:0000256" key="1">
    <source>
        <dbReference type="ARBA" id="ARBA00004230"/>
    </source>
</evidence>
<evidence type="ECO:0000256" key="6">
    <source>
        <dbReference type="ARBA" id="ARBA00023069"/>
    </source>
</evidence>
<dbReference type="InterPro" id="IPR003409">
    <property type="entry name" value="MORN"/>
</dbReference>
<dbReference type="Pfam" id="PF02493">
    <property type="entry name" value="MORN"/>
    <property type="match status" value="3"/>
</dbReference>
<proteinExistence type="predicted"/>
<gene>
    <name evidence="9" type="ORF">EAI_17125</name>
</gene>
<keyword evidence="5" id="KW-0282">Flagellum</keyword>
<keyword evidence="8" id="KW-0966">Cell projection</keyword>
<dbReference type="OMA" id="TWHNGVQ"/>
<keyword evidence="6" id="KW-0969">Cilium</keyword>
<organism evidence="10">
    <name type="scientific">Harpegnathos saltator</name>
    <name type="common">Jerdon's jumping ant</name>
    <dbReference type="NCBI Taxonomy" id="610380"/>
    <lineage>
        <taxon>Eukaryota</taxon>
        <taxon>Metazoa</taxon>
        <taxon>Ecdysozoa</taxon>
        <taxon>Arthropoda</taxon>
        <taxon>Hexapoda</taxon>
        <taxon>Insecta</taxon>
        <taxon>Pterygota</taxon>
        <taxon>Neoptera</taxon>
        <taxon>Endopterygota</taxon>
        <taxon>Hymenoptera</taxon>
        <taxon>Apocrita</taxon>
        <taxon>Aculeata</taxon>
        <taxon>Formicoidea</taxon>
        <taxon>Formicidae</taxon>
        <taxon>Ponerinae</taxon>
        <taxon>Ponerini</taxon>
        <taxon>Harpegnathos</taxon>
    </lineage>
</organism>
<evidence type="ECO:0000256" key="7">
    <source>
        <dbReference type="ARBA" id="ARBA00023212"/>
    </source>
</evidence>
<evidence type="ECO:0000256" key="3">
    <source>
        <dbReference type="ARBA" id="ARBA00022490"/>
    </source>
</evidence>
<evidence type="ECO:0000256" key="2">
    <source>
        <dbReference type="ARBA" id="ARBA00004430"/>
    </source>
</evidence>
<keyword evidence="4" id="KW-0677">Repeat</keyword>
<reference evidence="9 10" key="1">
    <citation type="journal article" date="2010" name="Science">
        <title>Genomic comparison of the ants Camponotus floridanus and Harpegnathos saltator.</title>
        <authorList>
            <person name="Bonasio R."/>
            <person name="Zhang G."/>
            <person name="Ye C."/>
            <person name="Mutti N.S."/>
            <person name="Fang X."/>
            <person name="Qin N."/>
            <person name="Donahue G."/>
            <person name="Yang P."/>
            <person name="Li Q."/>
            <person name="Li C."/>
            <person name="Zhang P."/>
            <person name="Huang Z."/>
            <person name="Berger S.L."/>
            <person name="Reinberg D."/>
            <person name="Wang J."/>
            <person name="Liebig J."/>
        </authorList>
    </citation>
    <scope>NUCLEOTIDE SEQUENCE [LARGE SCALE GENOMIC DNA]</scope>
    <source>
        <strain evidence="9 10">R22 G/1</strain>
    </source>
</reference>
<accession>E2BKN8</accession>
<dbReference type="Proteomes" id="UP000008237">
    <property type="component" value="Unassembled WGS sequence"/>
</dbReference>
<dbReference type="SUPFAM" id="SSF82185">
    <property type="entry name" value="Histone H3 K4-specific methyltransferase SET7/9 N-terminal domain"/>
    <property type="match status" value="1"/>
</dbReference>
<dbReference type="GO" id="GO:0031514">
    <property type="term" value="C:motile cilium"/>
    <property type="evidence" value="ECO:0007669"/>
    <property type="project" value="UniProtKB-SubCell"/>
</dbReference>
<evidence type="ECO:0000256" key="5">
    <source>
        <dbReference type="ARBA" id="ARBA00022846"/>
    </source>
</evidence>
<keyword evidence="3" id="KW-0963">Cytoplasm</keyword>
<name>E2BKN8_HARSA</name>
<dbReference type="AlphaFoldDB" id="E2BKN8"/>
<protein>
    <submittedName>
        <fullName evidence="9">Radial spoke head 10-like protein B</fullName>
    </submittedName>
</protein>
<evidence type="ECO:0000313" key="9">
    <source>
        <dbReference type="EMBL" id="EFN83736.1"/>
    </source>
</evidence>
<dbReference type="EMBL" id="GL448819">
    <property type="protein sequence ID" value="EFN83736.1"/>
    <property type="molecule type" value="Genomic_DNA"/>
</dbReference>
<dbReference type="InParanoid" id="E2BKN8"/>
<evidence type="ECO:0000256" key="4">
    <source>
        <dbReference type="ARBA" id="ARBA00022737"/>
    </source>
</evidence>
<dbReference type="PANTHER" id="PTHR46613">
    <property type="entry name" value="RADIAL SPOKE HEAD 10 HOMOLOG B-RELATED"/>
    <property type="match status" value="1"/>
</dbReference>
<comment type="subcellular location">
    <subcellularLocation>
        <location evidence="1">Cell projection</location>
        <location evidence="1">Cilium</location>
        <location evidence="1">Flagellum</location>
    </subcellularLocation>
    <subcellularLocation>
        <location evidence="2">Cytoplasm</location>
        <location evidence="2">Cytoskeleton</location>
        <location evidence="2">Cilium axoneme</location>
    </subcellularLocation>
</comment>
<evidence type="ECO:0000313" key="10">
    <source>
        <dbReference type="Proteomes" id="UP000008237"/>
    </source>
</evidence>
<keyword evidence="7" id="KW-0206">Cytoskeleton</keyword>
<dbReference type="GO" id="GO:0005930">
    <property type="term" value="C:axoneme"/>
    <property type="evidence" value="ECO:0007669"/>
    <property type="project" value="UniProtKB-SubCell"/>
</dbReference>